<name>A0A1A3U8D3_MYCSD</name>
<dbReference type="AlphaFoldDB" id="A0A1A3U8D3"/>
<dbReference type="EMBL" id="LZMF01000008">
    <property type="protein sequence ID" value="OBK91094.1"/>
    <property type="molecule type" value="Genomic_DNA"/>
</dbReference>
<proteinExistence type="predicted"/>
<evidence type="ECO:0000256" key="3">
    <source>
        <dbReference type="ARBA" id="ARBA00023163"/>
    </source>
</evidence>
<dbReference type="GO" id="GO:0003700">
    <property type="term" value="F:DNA-binding transcription factor activity"/>
    <property type="evidence" value="ECO:0007669"/>
    <property type="project" value="TreeGrafter"/>
</dbReference>
<dbReference type="InterPro" id="IPR050109">
    <property type="entry name" value="HTH-type_TetR-like_transc_reg"/>
</dbReference>
<dbReference type="PROSITE" id="PS50977">
    <property type="entry name" value="HTH_TETR_2"/>
    <property type="match status" value="1"/>
</dbReference>
<evidence type="ECO:0000256" key="4">
    <source>
        <dbReference type="PROSITE-ProRule" id="PRU00335"/>
    </source>
</evidence>
<keyword evidence="1" id="KW-0805">Transcription regulation</keyword>
<dbReference type="GO" id="GO:0000976">
    <property type="term" value="F:transcription cis-regulatory region binding"/>
    <property type="evidence" value="ECO:0007669"/>
    <property type="project" value="TreeGrafter"/>
</dbReference>
<organism evidence="6 7">
    <name type="scientific">Mycolicibacter sinensis (strain JDM601)</name>
    <name type="common">Mycobacterium sinense</name>
    <dbReference type="NCBI Taxonomy" id="875328"/>
    <lineage>
        <taxon>Bacteria</taxon>
        <taxon>Bacillati</taxon>
        <taxon>Actinomycetota</taxon>
        <taxon>Actinomycetes</taxon>
        <taxon>Mycobacteriales</taxon>
        <taxon>Mycobacteriaceae</taxon>
        <taxon>Mycolicibacter</taxon>
    </lineage>
</organism>
<dbReference type="InterPro" id="IPR001647">
    <property type="entry name" value="HTH_TetR"/>
</dbReference>
<comment type="caution">
    <text evidence="6">The sequence shown here is derived from an EMBL/GenBank/DDBJ whole genome shotgun (WGS) entry which is preliminary data.</text>
</comment>
<dbReference type="PANTHER" id="PTHR30055:SF234">
    <property type="entry name" value="HTH-TYPE TRANSCRIPTIONAL REGULATOR BETI"/>
    <property type="match status" value="1"/>
</dbReference>
<evidence type="ECO:0000313" key="7">
    <source>
        <dbReference type="Proteomes" id="UP000093759"/>
    </source>
</evidence>
<dbReference type="SUPFAM" id="SSF46689">
    <property type="entry name" value="Homeodomain-like"/>
    <property type="match status" value="1"/>
</dbReference>
<gene>
    <name evidence="6" type="ORF">A5648_15425</name>
</gene>
<keyword evidence="2 4" id="KW-0238">DNA-binding</keyword>
<dbReference type="InterPro" id="IPR009057">
    <property type="entry name" value="Homeodomain-like_sf"/>
</dbReference>
<evidence type="ECO:0000256" key="1">
    <source>
        <dbReference type="ARBA" id="ARBA00023015"/>
    </source>
</evidence>
<dbReference type="Pfam" id="PF00440">
    <property type="entry name" value="TetR_N"/>
    <property type="match status" value="1"/>
</dbReference>
<dbReference type="PANTHER" id="PTHR30055">
    <property type="entry name" value="HTH-TYPE TRANSCRIPTIONAL REGULATOR RUTR"/>
    <property type="match status" value="1"/>
</dbReference>
<protein>
    <recommendedName>
        <fullName evidence="5">HTH tetR-type domain-containing protein</fullName>
    </recommendedName>
</protein>
<feature type="domain" description="HTH tetR-type" evidence="5">
    <location>
        <begin position="39"/>
        <end position="99"/>
    </location>
</feature>
<keyword evidence="3" id="KW-0804">Transcription</keyword>
<reference evidence="7" key="1">
    <citation type="submission" date="2016-06" db="EMBL/GenBank/DDBJ databases">
        <authorList>
            <person name="Sutton G."/>
            <person name="Brinkac L."/>
            <person name="Sanka R."/>
            <person name="Adams M."/>
            <person name="Lau E."/>
            <person name="Garcia-Basteiro A."/>
            <person name="Lopez-Varela E."/>
            <person name="Palencia S."/>
        </authorList>
    </citation>
    <scope>NUCLEOTIDE SEQUENCE [LARGE SCALE GENOMIC DNA]</scope>
    <source>
        <strain evidence="7">1274684.2</strain>
    </source>
</reference>
<evidence type="ECO:0000313" key="6">
    <source>
        <dbReference type="EMBL" id="OBK91094.1"/>
    </source>
</evidence>
<evidence type="ECO:0000259" key="5">
    <source>
        <dbReference type="PROSITE" id="PS50977"/>
    </source>
</evidence>
<dbReference type="Gene3D" id="1.10.357.10">
    <property type="entry name" value="Tetracycline Repressor, domain 2"/>
    <property type="match status" value="1"/>
</dbReference>
<dbReference type="Proteomes" id="UP000093759">
    <property type="component" value="Unassembled WGS sequence"/>
</dbReference>
<feature type="DNA-binding region" description="H-T-H motif" evidence="4">
    <location>
        <begin position="62"/>
        <end position="81"/>
    </location>
</feature>
<sequence length="229" mass="24883">MHIIYAVPESSMRDLSAVGSGRSWFVDILMKLGSVSRPSASLDPLIDATERAVSRNGVRRTTMSDLAREMKVARTTLYRQVDSVDDAILLAGARSMYRFLDELAVASLAGTAWSTLFVDTLVHVVAQRYENPLVRRMFEHEPELLGELLSQGRFSPVISRLASVAAPVLETAIAAGQLRAADPTVMGESWLRMVIGLMLCPPAGDIREIVEFMVAPVLAGHSGGVEDEG</sequence>
<accession>A0A1A3U8D3</accession>
<evidence type="ECO:0000256" key="2">
    <source>
        <dbReference type="ARBA" id="ARBA00023125"/>
    </source>
</evidence>